<protein>
    <submittedName>
        <fullName evidence="2">Uncharacterized protein</fullName>
    </submittedName>
</protein>
<accession>A0ABD5V0V0</accession>
<organism evidence="2 3">
    <name type="scientific">Halalkalicoccus tibetensis</name>
    <dbReference type="NCBI Taxonomy" id="175632"/>
    <lineage>
        <taxon>Archaea</taxon>
        <taxon>Methanobacteriati</taxon>
        <taxon>Methanobacteriota</taxon>
        <taxon>Stenosarchaea group</taxon>
        <taxon>Halobacteria</taxon>
        <taxon>Halobacteriales</taxon>
        <taxon>Halococcaceae</taxon>
        <taxon>Halalkalicoccus</taxon>
    </lineage>
</organism>
<dbReference type="RefSeq" id="WP_340602206.1">
    <property type="nucleotide sequence ID" value="NZ_JBBMXV010000001.1"/>
</dbReference>
<dbReference type="Proteomes" id="UP001596312">
    <property type="component" value="Unassembled WGS sequence"/>
</dbReference>
<feature type="transmembrane region" description="Helical" evidence="1">
    <location>
        <begin position="57"/>
        <end position="76"/>
    </location>
</feature>
<evidence type="ECO:0000313" key="3">
    <source>
        <dbReference type="Proteomes" id="UP001596312"/>
    </source>
</evidence>
<sequence length="77" mass="8166">MEIAELWNVLVVGLAVGVGVVLIEVNPVAAICLVAYGLLVAVTSFTNRYEDRVEEHAGALTALQMLLLAVALIALYV</sequence>
<proteinExistence type="predicted"/>
<dbReference type="AlphaFoldDB" id="A0ABD5V0V0"/>
<keyword evidence="1" id="KW-1133">Transmembrane helix</keyword>
<keyword evidence="3" id="KW-1185">Reference proteome</keyword>
<dbReference type="EMBL" id="JBHSXQ010000001">
    <property type="protein sequence ID" value="MFC6903715.1"/>
    <property type="molecule type" value="Genomic_DNA"/>
</dbReference>
<gene>
    <name evidence="2" type="ORF">ACFQGH_00725</name>
</gene>
<keyword evidence="1" id="KW-0472">Membrane</keyword>
<comment type="caution">
    <text evidence="2">The sequence shown here is derived from an EMBL/GenBank/DDBJ whole genome shotgun (WGS) entry which is preliminary data.</text>
</comment>
<feature type="transmembrane region" description="Helical" evidence="1">
    <location>
        <begin position="6"/>
        <end position="23"/>
    </location>
</feature>
<evidence type="ECO:0000313" key="2">
    <source>
        <dbReference type="EMBL" id="MFC6903715.1"/>
    </source>
</evidence>
<reference evidence="2 3" key="1">
    <citation type="journal article" date="2019" name="Int. J. Syst. Evol. Microbiol.">
        <title>The Global Catalogue of Microorganisms (GCM) 10K type strain sequencing project: providing services to taxonomists for standard genome sequencing and annotation.</title>
        <authorList>
            <consortium name="The Broad Institute Genomics Platform"/>
            <consortium name="The Broad Institute Genome Sequencing Center for Infectious Disease"/>
            <person name="Wu L."/>
            <person name="Ma J."/>
        </authorList>
    </citation>
    <scope>NUCLEOTIDE SEQUENCE [LARGE SCALE GENOMIC DNA]</scope>
    <source>
        <strain evidence="2 3">CGMCC 1.3240</strain>
    </source>
</reference>
<name>A0ABD5V0V0_9EURY</name>
<keyword evidence="1" id="KW-0812">Transmembrane</keyword>
<evidence type="ECO:0000256" key="1">
    <source>
        <dbReference type="SAM" id="Phobius"/>
    </source>
</evidence>